<reference evidence="2 3" key="1">
    <citation type="submission" date="2017-03" db="EMBL/GenBank/DDBJ databases">
        <title>Genome Survey of Euroglyphus maynei.</title>
        <authorList>
            <person name="Arlian L.G."/>
            <person name="Morgan M.S."/>
            <person name="Rider S.D."/>
        </authorList>
    </citation>
    <scope>NUCLEOTIDE SEQUENCE [LARGE SCALE GENOMIC DNA]</scope>
    <source>
        <strain evidence="2">Arlian Lab</strain>
        <tissue evidence="2">Whole body</tissue>
    </source>
</reference>
<gene>
    <name evidence="2" type="ORF">BLA29_014694</name>
</gene>
<keyword evidence="1" id="KW-1133">Transmembrane helix</keyword>
<organism evidence="2 3">
    <name type="scientific">Euroglyphus maynei</name>
    <name type="common">Mayne's house dust mite</name>
    <dbReference type="NCBI Taxonomy" id="6958"/>
    <lineage>
        <taxon>Eukaryota</taxon>
        <taxon>Metazoa</taxon>
        <taxon>Ecdysozoa</taxon>
        <taxon>Arthropoda</taxon>
        <taxon>Chelicerata</taxon>
        <taxon>Arachnida</taxon>
        <taxon>Acari</taxon>
        <taxon>Acariformes</taxon>
        <taxon>Sarcoptiformes</taxon>
        <taxon>Astigmata</taxon>
        <taxon>Psoroptidia</taxon>
        <taxon>Analgoidea</taxon>
        <taxon>Pyroglyphidae</taxon>
        <taxon>Pyroglyphinae</taxon>
        <taxon>Euroglyphus</taxon>
    </lineage>
</organism>
<dbReference type="InterPro" id="IPR009125">
    <property type="entry name" value="ATPMK"/>
</dbReference>
<dbReference type="Proteomes" id="UP000194236">
    <property type="component" value="Unassembled WGS sequence"/>
</dbReference>
<comment type="caution">
    <text evidence="2">The sequence shown here is derived from an EMBL/GenBank/DDBJ whole genome shotgun (WGS) entry which is preliminary data.</text>
</comment>
<keyword evidence="3" id="KW-1185">Reference proteome</keyword>
<protein>
    <submittedName>
        <fullName evidence="2">Uncharacterized protein</fullName>
    </submittedName>
</protein>
<dbReference type="EMBL" id="MUJZ01044967">
    <property type="protein sequence ID" value="OTF74846.1"/>
    <property type="molecule type" value="Genomic_DNA"/>
</dbReference>
<dbReference type="OrthoDB" id="9435504at2759"/>
<dbReference type="Pfam" id="PF14960">
    <property type="entry name" value="ATP_synth_reg"/>
    <property type="match status" value="1"/>
</dbReference>
<accession>A0A1Y3B5G5</accession>
<feature type="transmembrane region" description="Helical" evidence="1">
    <location>
        <begin position="28"/>
        <end position="47"/>
    </location>
</feature>
<sequence>MAHDEGIDEAKFQGWRKYYNSYTRTGRLGAASITLGLAGVGILYLILKPKKKEKCLYLS</sequence>
<evidence type="ECO:0000313" key="3">
    <source>
        <dbReference type="Proteomes" id="UP000194236"/>
    </source>
</evidence>
<evidence type="ECO:0000256" key="1">
    <source>
        <dbReference type="SAM" id="Phobius"/>
    </source>
</evidence>
<dbReference type="AlphaFoldDB" id="A0A1Y3B5G5"/>
<keyword evidence="1" id="KW-0812">Transmembrane</keyword>
<keyword evidence="1" id="KW-0472">Membrane</keyword>
<name>A0A1Y3B5G5_EURMA</name>
<proteinExistence type="predicted"/>
<evidence type="ECO:0000313" key="2">
    <source>
        <dbReference type="EMBL" id="OTF74846.1"/>
    </source>
</evidence>